<gene>
    <name evidence="4" type="ORF">TTHERM_000256959</name>
</gene>
<name>W7XIV3_TETTS</name>
<dbReference type="STRING" id="312017.W7XIV3"/>
<evidence type="ECO:0000313" key="4">
    <source>
        <dbReference type="EMBL" id="EWS73634.1"/>
    </source>
</evidence>
<dbReference type="Pfam" id="PF13414">
    <property type="entry name" value="TPR_11"/>
    <property type="match status" value="1"/>
</dbReference>
<dbReference type="SUPFAM" id="SSF48452">
    <property type="entry name" value="TPR-like"/>
    <property type="match status" value="1"/>
</dbReference>
<dbReference type="GeneID" id="24438062"/>
<dbReference type="InParanoid" id="W7XIV3"/>
<dbReference type="Pfam" id="PF13431">
    <property type="entry name" value="TPR_17"/>
    <property type="match status" value="1"/>
</dbReference>
<dbReference type="SMART" id="SM00028">
    <property type="entry name" value="TPR"/>
    <property type="match status" value="5"/>
</dbReference>
<feature type="repeat" description="TPR" evidence="3">
    <location>
        <begin position="56"/>
        <end position="89"/>
    </location>
</feature>
<proteinExistence type="predicted"/>
<dbReference type="KEGG" id="tet:TTHERM_000256959"/>
<keyword evidence="5" id="KW-1185">Reference proteome</keyword>
<dbReference type="PANTHER" id="PTHR44943:SF8">
    <property type="entry name" value="TPR REPEAT-CONTAINING PROTEIN MJ0263"/>
    <property type="match status" value="1"/>
</dbReference>
<organism evidence="4 5">
    <name type="scientific">Tetrahymena thermophila (strain SB210)</name>
    <dbReference type="NCBI Taxonomy" id="312017"/>
    <lineage>
        <taxon>Eukaryota</taxon>
        <taxon>Sar</taxon>
        <taxon>Alveolata</taxon>
        <taxon>Ciliophora</taxon>
        <taxon>Intramacronucleata</taxon>
        <taxon>Oligohymenophorea</taxon>
        <taxon>Hymenostomatida</taxon>
        <taxon>Tetrahymenina</taxon>
        <taxon>Tetrahymenidae</taxon>
        <taxon>Tetrahymena</taxon>
    </lineage>
</organism>
<dbReference type="PANTHER" id="PTHR44943">
    <property type="entry name" value="CELLULOSE SYNTHASE OPERON PROTEIN C"/>
    <property type="match status" value="1"/>
</dbReference>
<evidence type="ECO:0000313" key="5">
    <source>
        <dbReference type="Proteomes" id="UP000009168"/>
    </source>
</evidence>
<sequence length="205" mass="24392">MMLKRRKLFQSQIYCFTSLQNLQEYFQKGNYFFQKKMYQQAIEQYNCCLKINPEHVMSIQNIGLAQFQQNELDKSIQSFQRVLQIQPKSDQALYHLGICYLYNNQLESSFNVFQKCTQYCPKNEVYFYYLGLSCLRMNLFNQAQQYFLHSLDISPTNQEVLYCLGLAYHLQGQKKQTLSVYEKLLSLDSKNLNYRNILCGLKAMN</sequence>
<feature type="repeat" description="TPR" evidence="3">
    <location>
        <begin position="90"/>
        <end position="123"/>
    </location>
</feature>
<dbReference type="OrthoDB" id="311870at2759"/>
<feature type="repeat" description="TPR" evidence="3">
    <location>
        <begin position="124"/>
        <end position="157"/>
    </location>
</feature>
<feature type="repeat" description="TPR" evidence="3">
    <location>
        <begin position="22"/>
        <end position="55"/>
    </location>
</feature>
<dbReference type="RefSeq" id="XP_012653864.1">
    <property type="nucleotide sequence ID" value="XM_012798410.1"/>
</dbReference>
<protein>
    <submittedName>
        <fullName evidence="4">Tetratricopeptide repeat protein</fullName>
    </submittedName>
</protein>
<dbReference type="EMBL" id="GG662647">
    <property type="protein sequence ID" value="EWS73634.1"/>
    <property type="molecule type" value="Genomic_DNA"/>
</dbReference>
<dbReference type="AlphaFoldDB" id="W7XIV3"/>
<evidence type="ECO:0000256" key="2">
    <source>
        <dbReference type="ARBA" id="ARBA00022803"/>
    </source>
</evidence>
<evidence type="ECO:0000256" key="3">
    <source>
        <dbReference type="PROSITE-ProRule" id="PRU00339"/>
    </source>
</evidence>
<reference evidence="5" key="1">
    <citation type="journal article" date="2006" name="PLoS Biol.">
        <title>Macronuclear genome sequence of the ciliate Tetrahymena thermophila, a model eukaryote.</title>
        <authorList>
            <person name="Eisen J.A."/>
            <person name="Coyne R.S."/>
            <person name="Wu M."/>
            <person name="Wu D."/>
            <person name="Thiagarajan M."/>
            <person name="Wortman J.R."/>
            <person name="Badger J.H."/>
            <person name="Ren Q."/>
            <person name="Amedeo P."/>
            <person name="Jones K.M."/>
            <person name="Tallon L.J."/>
            <person name="Delcher A.L."/>
            <person name="Salzberg S.L."/>
            <person name="Silva J.C."/>
            <person name="Haas B.J."/>
            <person name="Majoros W.H."/>
            <person name="Farzad M."/>
            <person name="Carlton J.M."/>
            <person name="Smith R.K. Jr."/>
            <person name="Garg J."/>
            <person name="Pearlman R.E."/>
            <person name="Karrer K.M."/>
            <person name="Sun L."/>
            <person name="Manning G."/>
            <person name="Elde N.C."/>
            <person name="Turkewitz A.P."/>
            <person name="Asai D.J."/>
            <person name="Wilkes D.E."/>
            <person name="Wang Y."/>
            <person name="Cai H."/>
            <person name="Collins K."/>
            <person name="Stewart B.A."/>
            <person name="Lee S.R."/>
            <person name="Wilamowska K."/>
            <person name="Weinberg Z."/>
            <person name="Ruzzo W.L."/>
            <person name="Wloga D."/>
            <person name="Gaertig J."/>
            <person name="Frankel J."/>
            <person name="Tsao C.-C."/>
            <person name="Gorovsky M.A."/>
            <person name="Keeling P.J."/>
            <person name="Waller R.F."/>
            <person name="Patron N.J."/>
            <person name="Cherry J.M."/>
            <person name="Stover N.A."/>
            <person name="Krieger C.J."/>
            <person name="del Toro C."/>
            <person name="Ryder H.F."/>
            <person name="Williamson S.C."/>
            <person name="Barbeau R.A."/>
            <person name="Hamilton E.P."/>
            <person name="Orias E."/>
        </authorList>
    </citation>
    <scope>NUCLEOTIDE SEQUENCE [LARGE SCALE GENOMIC DNA]</scope>
    <source>
        <strain evidence="5">SB210</strain>
    </source>
</reference>
<dbReference type="Gene3D" id="1.25.40.10">
    <property type="entry name" value="Tetratricopeptide repeat domain"/>
    <property type="match status" value="2"/>
</dbReference>
<accession>W7XIV3</accession>
<evidence type="ECO:0000256" key="1">
    <source>
        <dbReference type="ARBA" id="ARBA00022737"/>
    </source>
</evidence>
<feature type="repeat" description="TPR" evidence="3">
    <location>
        <begin position="158"/>
        <end position="191"/>
    </location>
</feature>
<keyword evidence="1" id="KW-0677">Repeat</keyword>
<dbReference type="InterPro" id="IPR011990">
    <property type="entry name" value="TPR-like_helical_dom_sf"/>
</dbReference>
<dbReference type="InterPro" id="IPR051685">
    <property type="entry name" value="Ycf3/AcsC/BcsC/TPR_MFPF"/>
</dbReference>
<dbReference type="PROSITE" id="PS50005">
    <property type="entry name" value="TPR"/>
    <property type="match status" value="5"/>
</dbReference>
<keyword evidence="2 3" id="KW-0802">TPR repeat</keyword>
<dbReference type="Proteomes" id="UP000009168">
    <property type="component" value="Unassembled WGS sequence"/>
</dbReference>
<dbReference type="InterPro" id="IPR019734">
    <property type="entry name" value="TPR_rpt"/>
</dbReference>
<dbReference type="Pfam" id="PF00515">
    <property type="entry name" value="TPR_1"/>
    <property type="match status" value="1"/>
</dbReference>